<evidence type="ECO:0008006" key="5">
    <source>
        <dbReference type="Google" id="ProtNLM"/>
    </source>
</evidence>
<name>A0AAW2Y143_9LAMI</name>
<reference evidence="4" key="2">
    <citation type="journal article" date="2024" name="Plant">
        <title>Genomic evolution and insights into agronomic trait innovations of Sesamum species.</title>
        <authorList>
            <person name="Miao H."/>
            <person name="Wang L."/>
            <person name="Qu L."/>
            <person name="Liu H."/>
            <person name="Sun Y."/>
            <person name="Le M."/>
            <person name="Wang Q."/>
            <person name="Wei S."/>
            <person name="Zheng Y."/>
            <person name="Lin W."/>
            <person name="Duan Y."/>
            <person name="Cao H."/>
            <person name="Xiong S."/>
            <person name="Wang X."/>
            <person name="Wei L."/>
            <person name="Li C."/>
            <person name="Ma Q."/>
            <person name="Ju M."/>
            <person name="Zhao R."/>
            <person name="Li G."/>
            <person name="Mu C."/>
            <person name="Tian Q."/>
            <person name="Mei H."/>
            <person name="Zhang T."/>
            <person name="Gao T."/>
            <person name="Zhang H."/>
        </authorList>
    </citation>
    <scope>NUCLEOTIDE SEQUENCE</scope>
    <source>
        <strain evidence="4">KEN1</strain>
    </source>
</reference>
<sequence length="171" mass="19200">MLLLPSLFSLIPSSVEVYELAMVSRTSSRYAASATASLVSTPSERCNLSTKLIHPESRTRPQIPLRKSPRNDGKMNVNDALAQFEKMLQMQTQPPVSSFDTLLGTVAKAKKYDDLFFMFNRMVEANLLPEYIGMNILINSYCDLKRVGLGFAVMGGMLKRVTIRILLHLLR</sequence>
<comment type="caution">
    <text evidence="4">The sequence shown here is derived from an EMBL/GenBank/DDBJ whole genome shotgun (WGS) entry which is preliminary data.</text>
</comment>
<evidence type="ECO:0000313" key="4">
    <source>
        <dbReference type="EMBL" id="KAL0459442.1"/>
    </source>
</evidence>
<evidence type="ECO:0000256" key="2">
    <source>
        <dbReference type="ARBA" id="ARBA00022737"/>
    </source>
</evidence>
<keyword evidence="3" id="KW-0732">Signal</keyword>
<dbReference type="PANTHER" id="PTHR47941">
    <property type="entry name" value="PENTATRICOPEPTIDE REPEAT-CONTAINING PROTEIN 3, MITOCHONDRIAL"/>
    <property type="match status" value="1"/>
</dbReference>
<dbReference type="InterPro" id="IPR011990">
    <property type="entry name" value="TPR-like_helical_dom_sf"/>
</dbReference>
<feature type="signal peptide" evidence="3">
    <location>
        <begin position="1"/>
        <end position="17"/>
    </location>
</feature>
<evidence type="ECO:0000256" key="1">
    <source>
        <dbReference type="ARBA" id="ARBA00007626"/>
    </source>
</evidence>
<dbReference type="AlphaFoldDB" id="A0AAW2Y143"/>
<keyword evidence="2" id="KW-0677">Repeat</keyword>
<gene>
    <name evidence="4" type="ORF">Slati_0571400</name>
</gene>
<organism evidence="4">
    <name type="scientific">Sesamum latifolium</name>
    <dbReference type="NCBI Taxonomy" id="2727402"/>
    <lineage>
        <taxon>Eukaryota</taxon>
        <taxon>Viridiplantae</taxon>
        <taxon>Streptophyta</taxon>
        <taxon>Embryophyta</taxon>
        <taxon>Tracheophyta</taxon>
        <taxon>Spermatophyta</taxon>
        <taxon>Magnoliopsida</taxon>
        <taxon>eudicotyledons</taxon>
        <taxon>Gunneridae</taxon>
        <taxon>Pentapetalae</taxon>
        <taxon>asterids</taxon>
        <taxon>lamiids</taxon>
        <taxon>Lamiales</taxon>
        <taxon>Pedaliaceae</taxon>
        <taxon>Sesamum</taxon>
    </lineage>
</organism>
<comment type="similarity">
    <text evidence="1">Belongs to the PPR family. P subfamily.</text>
</comment>
<evidence type="ECO:0000256" key="3">
    <source>
        <dbReference type="SAM" id="SignalP"/>
    </source>
</evidence>
<dbReference type="Gene3D" id="1.25.40.10">
    <property type="entry name" value="Tetratricopeptide repeat domain"/>
    <property type="match status" value="1"/>
</dbReference>
<feature type="chain" id="PRO_5043610113" description="Pentatricopeptide repeat-containing protein" evidence="3">
    <location>
        <begin position="18"/>
        <end position="171"/>
    </location>
</feature>
<reference evidence="4" key="1">
    <citation type="submission" date="2020-06" db="EMBL/GenBank/DDBJ databases">
        <authorList>
            <person name="Li T."/>
            <person name="Hu X."/>
            <person name="Zhang T."/>
            <person name="Song X."/>
            <person name="Zhang H."/>
            <person name="Dai N."/>
            <person name="Sheng W."/>
            <person name="Hou X."/>
            <person name="Wei L."/>
        </authorList>
    </citation>
    <scope>NUCLEOTIDE SEQUENCE</scope>
    <source>
        <strain evidence="4">KEN1</strain>
        <tissue evidence="4">Leaf</tissue>
    </source>
</reference>
<accession>A0AAW2Y143</accession>
<protein>
    <recommendedName>
        <fullName evidence="5">Pentatricopeptide repeat-containing protein</fullName>
    </recommendedName>
</protein>
<proteinExistence type="inferred from homology"/>
<dbReference type="EMBL" id="JACGWN010000002">
    <property type="protein sequence ID" value="KAL0459442.1"/>
    <property type="molecule type" value="Genomic_DNA"/>
</dbReference>